<dbReference type="AlphaFoldDB" id="A0A161Y870"/>
<evidence type="ECO:0000313" key="2">
    <source>
        <dbReference type="EMBL" id="KZL68097.1"/>
    </source>
</evidence>
<dbReference type="EMBL" id="LFIV01000129">
    <property type="protein sequence ID" value="KZL68097.1"/>
    <property type="molecule type" value="Genomic_DNA"/>
</dbReference>
<reference evidence="2 3" key="1">
    <citation type="submission" date="2015-06" db="EMBL/GenBank/DDBJ databases">
        <title>Survival trade-offs in plant roots during colonization by closely related pathogenic and mutualistic fungi.</title>
        <authorList>
            <person name="Hacquard S."/>
            <person name="Kracher B."/>
            <person name="Hiruma K."/>
            <person name="Weinman A."/>
            <person name="Muench P."/>
            <person name="Garrido Oter R."/>
            <person name="Ver Loren van Themaat E."/>
            <person name="Dallerey J.-F."/>
            <person name="Damm U."/>
            <person name="Henrissat B."/>
            <person name="Lespinet O."/>
            <person name="Thon M."/>
            <person name="Kemen E."/>
            <person name="McHardy A.C."/>
            <person name="Schulze-Lefert P."/>
            <person name="O'Connell R.J."/>
        </authorList>
    </citation>
    <scope>NUCLEOTIDE SEQUENCE [LARGE SCALE GENOMIC DNA]</scope>
    <source>
        <strain evidence="2 3">0861</strain>
    </source>
</reference>
<evidence type="ECO:0000313" key="3">
    <source>
        <dbReference type="Proteomes" id="UP000076552"/>
    </source>
</evidence>
<keyword evidence="3" id="KW-1185">Reference proteome</keyword>
<accession>A0A161Y870</accession>
<gene>
    <name evidence="2" type="ORF">CT0861_12991</name>
</gene>
<keyword evidence="1" id="KW-0472">Membrane</keyword>
<feature type="transmembrane region" description="Helical" evidence="1">
    <location>
        <begin position="20"/>
        <end position="41"/>
    </location>
</feature>
<dbReference type="Proteomes" id="UP000076552">
    <property type="component" value="Unassembled WGS sequence"/>
</dbReference>
<sequence length="79" mass="8979">MPPSHPHPPTSNYHNIFNTYLNYFIFFIHFILYLMTCNAAAKWGVPRLTLQNCLKDKTGILKGKGSNKLVLGRAKTKSV</sequence>
<protein>
    <submittedName>
        <fullName evidence="2">Uncharacterized protein</fullName>
    </submittedName>
</protein>
<evidence type="ECO:0000256" key="1">
    <source>
        <dbReference type="SAM" id="Phobius"/>
    </source>
</evidence>
<keyword evidence="1" id="KW-1133">Transmembrane helix</keyword>
<comment type="caution">
    <text evidence="2">The sequence shown here is derived from an EMBL/GenBank/DDBJ whole genome shotgun (WGS) entry which is preliminary data.</text>
</comment>
<keyword evidence="1" id="KW-0812">Transmembrane</keyword>
<name>A0A161Y870_9PEZI</name>
<organism evidence="2 3">
    <name type="scientific">Colletotrichum tofieldiae</name>
    <dbReference type="NCBI Taxonomy" id="708197"/>
    <lineage>
        <taxon>Eukaryota</taxon>
        <taxon>Fungi</taxon>
        <taxon>Dikarya</taxon>
        <taxon>Ascomycota</taxon>
        <taxon>Pezizomycotina</taxon>
        <taxon>Sordariomycetes</taxon>
        <taxon>Hypocreomycetidae</taxon>
        <taxon>Glomerellales</taxon>
        <taxon>Glomerellaceae</taxon>
        <taxon>Colletotrichum</taxon>
        <taxon>Colletotrichum spaethianum species complex</taxon>
    </lineage>
</organism>
<proteinExistence type="predicted"/>